<accession>A0AAV4USL8</accession>
<dbReference type="EMBL" id="BPLR01013375">
    <property type="protein sequence ID" value="GIY60759.1"/>
    <property type="molecule type" value="Genomic_DNA"/>
</dbReference>
<reference evidence="2 3" key="1">
    <citation type="submission" date="2021-06" db="EMBL/GenBank/DDBJ databases">
        <title>Caerostris extrusa draft genome.</title>
        <authorList>
            <person name="Kono N."/>
            <person name="Arakawa K."/>
        </authorList>
    </citation>
    <scope>NUCLEOTIDE SEQUENCE [LARGE SCALE GENOMIC DNA]</scope>
</reference>
<comment type="caution">
    <text evidence="2">The sequence shown here is derived from an EMBL/GenBank/DDBJ whole genome shotgun (WGS) entry which is preliminary data.</text>
</comment>
<sequence length="97" mass="11566">MSEISNIFYENDNNSEREDFEKYDDGDDDSELQDENFVDNNELESDDAEWFGRKKKIYVKRFCAISGINCMYMNRLSDNHKALDVLKEVLNEDFSDW</sequence>
<evidence type="ECO:0000313" key="2">
    <source>
        <dbReference type="EMBL" id="GIY60759.1"/>
    </source>
</evidence>
<feature type="compositionally biased region" description="Acidic residues" evidence="1">
    <location>
        <begin position="21"/>
        <end position="39"/>
    </location>
</feature>
<evidence type="ECO:0000256" key="1">
    <source>
        <dbReference type="SAM" id="MobiDB-lite"/>
    </source>
</evidence>
<dbReference type="AlphaFoldDB" id="A0AAV4USL8"/>
<dbReference type="Proteomes" id="UP001054945">
    <property type="component" value="Unassembled WGS sequence"/>
</dbReference>
<organism evidence="2 3">
    <name type="scientific">Caerostris extrusa</name>
    <name type="common">Bark spider</name>
    <name type="synonym">Caerostris bankana</name>
    <dbReference type="NCBI Taxonomy" id="172846"/>
    <lineage>
        <taxon>Eukaryota</taxon>
        <taxon>Metazoa</taxon>
        <taxon>Ecdysozoa</taxon>
        <taxon>Arthropoda</taxon>
        <taxon>Chelicerata</taxon>
        <taxon>Arachnida</taxon>
        <taxon>Araneae</taxon>
        <taxon>Araneomorphae</taxon>
        <taxon>Entelegynae</taxon>
        <taxon>Araneoidea</taxon>
        <taxon>Araneidae</taxon>
        <taxon>Caerostris</taxon>
    </lineage>
</organism>
<proteinExistence type="predicted"/>
<evidence type="ECO:0000313" key="3">
    <source>
        <dbReference type="Proteomes" id="UP001054945"/>
    </source>
</evidence>
<keyword evidence="3" id="KW-1185">Reference proteome</keyword>
<name>A0AAV4USL8_CAEEX</name>
<gene>
    <name evidence="2" type="ORF">CEXT_718571</name>
</gene>
<feature type="region of interest" description="Disordered" evidence="1">
    <location>
        <begin position="1"/>
        <end position="39"/>
    </location>
</feature>
<protein>
    <submittedName>
        <fullName evidence="2">Uncharacterized protein</fullName>
    </submittedName>
</protein>